<evidence type="ECO:0000256" key="4">
    <source>
        <dbReference type="ARBA" id="ARBA00023125"/>
    </source>
</evidence>
<dbReference type="PANTHER" id="PTHR43133:SF8">
    <property type="entry name" value="RNA POLYMERASE SIGMA FACTOR HI_1459-RELATED"/>
    <property type="match status" value="1"/>
</dbReference>
<evidence type="ECO:0000256" key="1">
    <source>
        <dbReference type="ARBA" id="ARBA00010641"/>
    </source>
</evidence>
<dbReference type="InterPro" id="IPR007627">
    <property type="entry name" value="RNA_pol_sigma70_r2"/>
</dbReference>
<keyword evidence="8" id="KW-1185">Reference proteome</keyword>
<dbReference type="InterPro" id="IPR036388">
    <property type="entry name" value="WH-like_DNA-bd_sf"/>
</dbReference>
<gene>
    <name evidence="7" type="ORF">PY092_13455</name>
</gene>
<dbReference type="RefSeq" id="WP_275616319.1">
    <property type="nucleotide sequence ID" value="NZ_JARFVB010000008.1"/>
</dbReference>
<dbReference type="SUPFAM" id="SSF88659">
    <property type="entry name" value="Sigma3 and sigma4 domains of RNA polymerase sigma factors"/>
    <property type="match status" value="1"/>
</dbReference>
<dbReference type="SUPFAM" id="SSF88946">
    <property type="entry name" value="Sigma2 domain of RNA polymerase sigma factors"/>
    <property type="match status" value="1"/>
</dbReference>
<dbReference type="InterPro" id="IPR013325">
    <property type="entry name" value="RNA_pol_sigma_r2"/>
</dbReference>
<dbReference type="Pfam" id="PF04542">
    <property type="entry name" value="Sigma70_r2"/>
    <property type="match status" value="1"/>
</dbReference>
<feature type="domain" description="RNA polymerase sigma-70 region 2" evidence="6">
    <location>
        <begin position="28"/>
        <end position="93"/>
    </location>
</feature>
<comment type="caution">
    <text evidence="7">The sequence shown here is derived from an EMBL/GenBank/DDBJ whole genome shotgun (WGS) entry which is preliminary data.</text>
</comment>
<dbReference type="Gene3D" id="1.10.10.10">
    <property type="entry name" value="Winged helix-like DNA-binding domain superfamily/Winged helix DNA-binding domain"/>
    <property type="match status" value="1"/>
</dbReference>
<accession>A0ABT5Y1F1</accession>
<keyword evidence="2" id="KW-0805">Transcription regulation</keyword>
<name>A0ABT5Y1F1_9FLAO</name>
<evidence type="ECO:0000256" key="2">
    <source>
        <dbReference type="ARBA" id="ARBA00023015"/>
    </source>
</evidence>
<dbReference type="Gene3D" id="1.10.1740.10">
    <property type="match status" value="1"/>
</dbReference>
<dbReference type="Proteomes" id="UP001221366">
    <property type="component" value="Unassembled WGS sequence"/>
</dbReference>
<evidence type="ECO:0000313" key="7">
    <source>
        <dbReference type="EMBL" id="MDF0717164.1"/>
    </source>
</evidence>
<sequence length="188" mass="21580">MGKTLQKIDDPQVTAFKNNDRQAMQKVYEHTYSKFRNHVFKNSGNEAEAKDIFQDAFVACWRNIKDDKFDGTGSIEAYLYTIARNKWTDHLRSPRFRKTVGPEGLSKVVQEEGDDLGADLDTKRQTMLRALNQLGDACQQLLGLFYYERKTMKQVAKDLGIAAASARNKKYRCMERLRSLAEDLTKNG</sequence>
<dbReference type="InterPro" id="IPR014284">
    <property type="entry name" value="RNA_pol_sigma-70_dom"/>
</dbReference>
<keyword evidence="5" id="KW-0804">Transcription</keyword>
<protein>
    <submittedName>
        <fullName evidence="7">Sigma-70 family RNA polymerase sigma factor</fullName>
    </submittedName>
</protein>
<dbReference type="EMBL" id="JARFVB010000008">
    <property type="protein sequence ID" value="MDF0717164.1"/>
    <property type="molecule type" value="Genomic_DNA"/>
</dbReference>
<dbReference type="InterPro" id="IPR039425">
    <property type="entry name" value="RNA_pol_sigma-70-like"/>
</dbReference>
<reference evidence="7 8" key="1">
    <citation type="submission" date="2023-03" db="EMBL/GenBank/DDBJ databases">
        <title>Muricauda XX sp. nov. and Muricauda XXX sp. nov., two novel species isolated from Okinawa Trough.</title>
        <authorList>
            <person name="Cao W."/>
            <person name="Deng X."/>
        </authorList>
    </citation>
    <scope>NUCLEOTIDE SEQUENCE [LARGE SCALE GENOMIC DNA]</scope>
    <source>
        <strain evidence="7 8">334s03</strain>
    </source>
</reference>
<dbReference type="InterPro" id="IPR013324">
    <property type="entry name" value="RNA_pol_sigma_r3/r4-like"/>
</dbReference>
<evidence type="ECO:0000259" key="6">
    <source>
        <dbReference type="Pfam" id="PF04542"/>
    </source>
</evidence>
<evidence type="ECO:0000256" key="3">
    <source>
        <dbReference type="ARBA" id="ARBA00023082"/>
    </source>
</evidence>
<keyword evidence="3" id="KW-0731">Sigma factor</keyword>
<evidence type="ECO:0000256" key="5">
    <source>
        <dbReference type="ARBA" id="ARBA00023163"/>
    </source>
</evidence>
<dbReference type="PANTHER" id="PTHR43133">
    <property type="entry name" value="RNA POLYMERASE ECF-TYPE SIGMA FACTO"/>
    <property type="match status" value="1"/>
</dbReference>
<dbReference type="NCBIfam" id="TIGR02937">
    <property type="entry name" value="sigma70-ECF"/>
    <property type="match status" value="1"/>
</dbReference>
<proteinExistence type="inferred from homology"/>
<comment type="similarity">
    <text evidence="1">Belongs to the sigma-70 factor family. ECF subfamily.</text>
</comment>
<evidence type="ECO:0000313" key="8">
    <source>
        <dbReference type="Proteomes" id="UP001221366"/>
    </source>
</evidence>
<keyword evidence="4" id="KW-0238">DNA-binding</keyword>
<organism evidence="7 8">
    <name type="scientific">Flagellimonas yonaguniensis</name>
    <dbReference type="NCBI Taxonomy" id="3031325"/>
    <lineage>
        <taxon>Bacteria</taxon>
        <taxon>Pseudomonadati</taxon>
        <taxon>Bacteroidota</taxon>
        <taxon>Flavobacteriia</taxon>
        <taxon>Flavobacteriales</taxon>
        <taxon>Flavobacteriaceae</taxon>
        <taxon>Flagellimonas</taxon>
    </lineage>
</organism>